<accession>A0A1B6LBW6</accession>
<evidence type="ECO:0000313" key="1">
    <source>
        <dbReference type="EMBL" id="JAT21182.1"/>
    </source>
</evidence>
<sequence>VALITDNRVKTYTYPQLYNDTCNCGSTELLTKDSDIELCAVECRTNESSTQMVPRGQTCEHEIQIKITHIPYRGVNTTYPEPEHPPVEISFVKELEYDTDFVIPLKHNHQNVILKANNKYKIELDSNEYISSMNYKTSAYQATDSFDMQIKTRKDGYYDNPIKRWYYKEHNRK</sequence>
<name>A0A1B6LBW6_9HEMI</name>
<proteinExistence type="predicted"/>
<dbReference type="EMBL" id="GEBQ01018795">
    <property type="protein sequence ID" value="JAT21182.1"/>
    <property type="molecule type" value="Transcribed_RNA"/>
</dbReference>
<feature type="non-terminal residue" evidence="1">
    <location>
        <position position="1"/>
    </location>
</feature>
<gene>
    <name evidence="1" type="ORF">g.46164</name>
</gene>
<protein>
    <submittedName>
        <fullName evidence="1">Uncharacterized protein</fullName>
    </submittedName>
</protein>
<dbReference type="AlphaFoldDB" id="A0A1B6LBW6"/>
<organism evidence="1">
    <name type="scientific">Graphocephala atropunctata</name>
    <dbReference type="NCBI Taxonomy" id="36148"/>
    <lineage>
        <taxon>Eukaryota</taxon>
        <taxon>Metazoa</taxon>
        <taxon>Ecdysozoa</taxon>
        <taxon>Arthropoda</taxon>
        <taxon>Hexapoda</taxon>
        <taxon>Insecta</taxon>
        <taxon>Pterygota</taxon>
        <taxon>Neoptera</taxon>
        <taxon>Paraneoptera</taxon>
        <taxon>Hemiptera</taxon>
        <taxon>Auchenorrhyncha</taxon>
        <taxon>Membracoidea</taxon>
        <taxon>Cicadellidae</taxon>
        <taxon>Cicadellinae</taxon>
        <taxon>Cicadellini</taxon>
        <taxon>Graphocephala</taxon>
    </lineage>
</organism>
<reference evidence="1" key="1">
    <citation type="submission" date="2015-11" db="EMBL/GenBank/DDBJ databases">
        <title>De novo transcriptome assembly of four potential Pierce s Disease insect vectors from Arizona vineyards.</title>
        <authorList>
            <person name="Tassone E.E."/>
        </authorList>
    </citation>
    <scope>NUCLEOTIDE SEQUENCE</scope>
</reference>